<dbReference type="OrthoDB" id="3258555at2759"/>
<comment type="caution">
    <text evidence="1">The sequence shown here is derived from an EMBL/GenBank/DDBJ whole genome shotgun (WGS) entry which is preliminary data.</text>
</comment>
<organism evidence="1 2">
    <name type="scientific">Mycena venus</name>
    <dbReference type="NCBI Taxonomy" id="2733690"/>
    <lineage>
        <taxon>Eukaryota</taxon>
        <taxon>Fungi</taxon>
        <taxon>Dikarya</taxon>
        <taxon>Basidiomycota</taxon>
        <taxon>Agaricomycotina</taxon>
        <taxon>Agaricomycetes</taxon>
        <taxon>Agaricomycetidae</taxon>
        <taxon>Agaricales</taxon>
        <taxon>Marasmiineae</taxon>
        <taxon>Mycenaceae</taxon>
        <taxon>Mycena</taxon>
    </lineage>
</organism>
<reference evidence="1" key="1">
    <citation type="submission" date="2020-05" db="EMBL/GenBank/DDBJ databases">
        <title>Mycena genomes resolve the evolution of fungal bioluminescence.</title>
        <authorList>
            <person name="Tsai I.J."/>
        </authorList>
    </citation>
    <scope>NUCLEOTIDE SEQUENCE</scope>
    <source>
        <strain evidence="1">CCC161011</strain>
    </source>
</reference>
<accession>A0A8H6XZY0</accession>
<protein>
    <recommendedName>
        <fullName evidence="3">F-box domain-containing protein</fullName>
    </recommendedName>
</protein>
<proteinExistence type="predicted"/>
<dbReference type="AlphaFoldDB" id="A0A8H6XZY0"/>
<evidence type="ECO:0000313" key="1">
    <source>
        <dbReference type="EMBL" id="KAF7350162.1"/>
    </source>
</evidence>
<evidence type="ECO:0008006" key="3">
    <source>
        <dbReference type="Google" id="ProtNLM"/>
    </source>
</evidence>
<sequence length="352" mass="38951">MHNDPAPCLDITQDRVASSLDSTITNQNTNLVEYRLSESESATSSDGALSQQLTGNSADLTTRIPEETLVVIFRHALPLSWIASYGGTLPPFPRTSWSADFTTKLSVIRVCKKWHRIGLEFLYESVTLHSVGQLPAFVHALEASAEVGTLVRRLEIGYWVPRGFITVATGHPSPTFPQTPVLGLGSQWAIRHLELCDYVEYAAVLPALAHLCPTLQSLSLCLPSSYGADHPTLTFGSLESLRLGISGESLLPGGNWVITDLQRLLIRPICDSHNFQNMRPSDTTYHTLVRAFLHAYGRTVKVLRVVPNWPCKEILDLQVVLNQCPVLQYLCITELHLSQQLTPGALREPHLD</sequence>
<evidence type="ECO:0000313" key="2">
    <source>
        <dbReference type="Proteomes" id="UP000620124"/>
    </source>
</evidence>
<dbReference type="EMBL" id="JACAZI010000010">
    <property type="protein sequence ID" value="KAF7350162.1"/>
    <property type="molecule type" value="Genomic_DNA"/>
</dbReference>
<name>A0A8H6XZY0_9AGAR</name>
<gene>
    <name evidence="1" type="ORF">MVEN_01318700</name>
</gene>
<dbReference type="Proteomes" id="UP000620124">
    <property type="component" value="Unassembled WGS sequence"/>
</dbReference>
<keyword evidence="2" id="KW-1185">Reference proteome</keyword>